<dbReference type="PANTHER" id="PTHR46796">
    <property type="entry name" value="HTH-TYPE TRANSCRIPTIONAL ACTIVATOR RHAS-RELATED"/>
    <property type="match status" value="1"/>
</dbReference>
<evidence type="ECO:0000256" key="3">
    <source>
        <dbReference type="ARBA" id="ARBA00023163"/>
    </source>
</evidence>
<comment type="caution">
    <text evidence="5">The sequence shown here is derived from an EMBL/GenBank/DDBJ whole genome shotgun (WGS) entry which is preliminary data.</text>
</comment>
<dbReference type="SUPFAM" id="SSF46689">
    <property type="entry name" value="Homeodomain-like"/>
    <property type="match status" value="2"/>
</dbReference>
<dbReference type="InterPro" id="IPR020449">
    <property type="entry name" value="Tscrpt_reg_AraC-type_HTH"/>
</dbReference>
<reference evidence="5 6" key="1">
    <citation type="submission" date="2019-11" db="EMBL/GenBank/DDBJ databases">
        <title>Novel species isolated from a subtropical stream in China.</title>
        <authorList>
            <person name="Lu H."/>
        </authorList>
    </citation>
    <scope>NUCLEOTIDE SEQUENCE [LARGE SCALE GENOMIC DNA]</scope>
    <source>
        <strain evidence="5 6">FT92W</strain>
    </source>
</reference>
<dbReference type="SMART" id="SM00342">
    <property type="entry name" value="HTH_ARAC"/>
    <property type="match status" value="1"/>
</dbReference>
<dbReference type="GO" id="GO:0043565">
    <property type="term" value="F:sequence-specific DNA binding"/>
    <property type="evidence" value="ECO:0007669"/>
    <property type="project" value="InterPro"/>
</dbReference>
<dbReference type="InterPro" id="IPR032783">
    <property type="entry name" value="AraC_lig"/>
</dbReference>
<evidence type="ECO:0000313" key="5">
    <source>
        <dbReference type="EMBL" id="MRV75839.1"/>
    </source>
</evidence>
<organism evidence="5 6">
    <name type="scientific">Pseudoduganella rivuli</name>
    <dbReference type="NCBI Taxonomy" id="2666085"/>
    <lineage>
        <taxon>Bacteria</taxon>
        <taxon>Pseudomonadati</taxon>
        <taxon>Pseudomonadota</taxon>
        <taxon>Betaproteobacteria</taxon>
        <taxon>Burkholderiales</taxon>
        <taxon>Oxalobacteraceae</taxon>
        <taxon>Telluria group</taxon>
        <taxon>Pseudoduganella</taxon>
    </lineage>
</organism>
<evidence type="ECO:0000313" key="6">
    <source>
        <dbReference type="Proteomes" id="UP000446768"/>
    </source>
</evidence>
<dbReference type="InterPro" id="IPR018060">
    <property type="entry name" value="HTH_AraC"/>
</dbReference>
<dbReference type="Proteomes" id="UP000446768">
    <property type="component" value="Unassembled WGS sequence"/>
</dbReference>
<dbReference type="EMBL" id="WKJJ01000024">
    <property type="protein sequence ID" value="MRV75839.1"/>
    <property type="molecule type" value="Genomic_DNA"/>
</dbReference>
<feature type="domain" description="HTH araC/xylS-type" evidence="4">
    <location>
        <begin position="204"/>
        <end position="301"/>
    </location>
</feature>
<protein>
    <submittedName>
        <fullName evidence="5">Helix-turn-helix domain-containing protein</fullName>
    </submittedName>
</protein>
<gene>
    <name evidence="5" type="ORF">GJ700_29420</name>
</gene>
<dbReference type="GO" id="GO:0003700">
    <property type="term" value="F:DNA-binding transcription factor activity"/>
    <property type="evidence" value="ECO:0007669"/>
    <property type="project" value="InterPro"/>
</dbReference>
<evidence type="ECO:0000256" key="2">
    <source>
        <dbReference type="ARBA" id="ARBA00023125"/>
    </source>
</evidence>
<dbReference type="Pfam" id="PF12852">
    <property type="entry name" value="Cupin_6"/>
    <property type="match status" value="1"/>
</dbReference>
<dbReference type="RefSeq" id="WP_154380758.1">
    <property type="nucleotide sequence ID" value="NZ_WKJJ01000024.1"/>
</dbReference>
<keyword evidence="6" id="KW-1185">Reference proteome</keyword>
<dbReference type="InterPro" id="IPR009057">
    <property type="entry name" value="Homeodomain-like_sf"/>
</dbReference>
<name>A0A7X2LXE6_9BURK</name>
<dbReference type="InterPro" id="IPR050204">
    <property type="entry name" value="AraC_XylS_family_regulators"/>
</dbReference>
<proteinExistence type="predicted"/>
<dbReference type="PANTHER" id="PTHR46796:SF7">
    <property type="entry name" value="ARAC FAMILY TRANSCRIPTIONAL REGULATOR"/>
    <property type="match status" value="1"/>
</dbReference>
<dbReference type="Pfam" id="PF12833">
    <property type="entry name" value="HTH_18"/>
    <property type="match status" value="1"/>
</dbReference>
<keyword evidence="1" id="KW-0805">Transcription regulation</keyword>
<evidence type="ECO:0000256" key="1">
    <source>
        <dbReference type="ARBA" id="ARBA00023015"/>
    </source>
</evidence>
<sequence length="309" mass="33114">MDPLSDIFHLLKVESVLSARFEASGSWSLRFSAYEHIKFGGILAGSFWLWFEDDAAPVELKAGDFYLLTQGQPYCVGSDPALAPADGREVLVTHRCADGIVRYGQTGAKASATGGRFVLDASTCELLLKSLPPLIHIPAAAETAPALRCLLDLLRLETETPRPGASVAAASLANMVLVQVLREHLESGAYMRGWLGALADPKIGAALALIHADVARRWKVGELGAAVAMSRTTFAERFRELVGMAPIDYLTNWRIAKAGAALREGKSIASVAESVGYGSEAAFSSAFKRIVGESPGRHRQLRSGTFSEI</sequence>
<keyword evidence="3" id="KW-0804">Transcription</keyword>
<evidence type="ECO:0000259" key="4">
    <source>
        <dbReference type="PROSITE" id="PS01124"/>
    </source>
</evidence>
<dbReference type="AlphaFoldDB" id="A0A7X2LXE6"/>
<dbReference type="PRINTS" id="PR00032">
    <property type="entry name" value="HTHARAC"/>
</dbReference>
<keyword evidence="2" id="KW-0238">DNA-binding</keyword>
<dbReference type="Gene3D" id="1.10.10.60">
    <property type="entry name" value="Homeodomain-like"/>
    <property type="match status" value="1"/>
</dbReference>
<accession>A0A7X2LXE6</accession>
<dbReference type="PROSITE" id="PS01124">
    <property type="entry name" value="HTH_ARAC_FAMILY_2"/>
    <property type="match status" value="1"/>
</dbReference>